<keyword evidence="1" id="KW-0175">Coiled coil</keyword>
<reference evidence="3" key="1">
    <citation type="submission" date="2020-04" db="EMBL/GenBank/DDBJ databases">
        <authorList>
            <person name="Chiriac C."/>
            <person name="Salcher M."/>
            <person name="Ghai R."/>
            <person name="Kavagutti S V."/>
        </authorList>
    </citation>
    <scope>NUCLEOTIDE SEQUENCE</scope>
</reference>
<name>A0A6J5KQW5_9CAUD</name>
<feature type="transmembrane region" description="Helical" evidence="2">
    <location>
        <begin position="26"/>
        <end position="45"/>
    </location>
</feature>
<accession>A0A6J5KQW5</accession>
<gene>
    <name evidence="3" type="ORF">UFOVP49_149</name>
</gene>
<feature type="coiled-coil region" evidence="1">
    <location>
        <begin position="155"/>
        <end position="182"/>
    </location>
</feature>
<proteinExistence type="predicted"/>
<keyword evidence="2" id="KW-0472">Membrane</keyword>
<feature type="transmembrane region" description="Helical" evidence="2">
    <location>
        <begin position="66"/>
        <end position="87"/>
    </location>
</feature>
<protein>
    <submittedName>
        <fullName evidence="3">Uncharacterized protein</fullName>
    </submittedName>
</protein>
<sequence length="254" mass="28420">MRILLFLAGFFLSATAAYYSIVGLTAIFSGAFIPILVMGGSLEFAKLVSASWLYRSWSDISLIVKSYMTLAVIVLMFITSMGIFGYLSKAHLENSINTSATVSTEYASIKSEVDADNKLVSDVDKQLNILDNTVKEDYNILRKQNSFRKELATSKKEANLRLRENNKKLAEADLQVKKIEVEVGPLKYIADLMYGDKAKDHLDSAVRFVILLLVSVFDPLAVMLLIAASKSMPKRIEEDTHLTIDKTHILHMEK</sequence>
<feature type="transmembrane region" description="Helical" evidence="2">
    <location>
        <begin position="205"/>
        <end position="227"/>
    </location>
</feature>
<keyword evidence="2" id="KW-0812">Transmembrane</keyword>
<evidence type="ECO:0000256" key="1">
    <source>
        <dbReference type="SAM" id="Coils"/>
    </source>
</evidence>
<organism evidence="3">
    <name type="scientific">uncultured Caudovirales phage</name>
    <dbReference type="NCBI Taxonomy" id="2100421"/>
    <lineage>
        <taxon>Viruses</taxon>
        <taxon>Duplodnaviria</taxon>
        <taxon>Heunggongvirae</taxon>
        <taxon>Uroviricota</taxon>
        <taxon>Caudoviricetes</taxon>
        <taxon>Peduoviridae</taxon>
        <taxon>Maltschvirus</taxon>
        <taxon>Maltschvirus maltsch</taxon>
    </lineage>
</organism>
<dbReference type="EMBL" id="LR796178">
    <property type="protein sequence ID" value="CAB4124311.1"/>
    <property type="molecule type" value="Genomic_DNA"/>
</dbReference>
<keyword evidence="2" id="KW-1133">Transmembrane helix</keyword>
<evidence type="ECO:0000256" key="2">
    <source>
        <dbReference type="SAM" id="Phobius"/>
    </source>
</evidence>
<evidence type="ECO:0000313" key="3">
    <source>
        <dbReference type="EMBL" id="CAB4124311.1"/>
    </source>
</evidence>